<comment type="similarity">
    <text evidence="1">Belongs to the AFG1 ATPase family.</text>
</comment>
<organism evidence="4 5">
    <name type="scientific">Schizosaccharomyces cryophilus (strain OY26 / ATCC MYA-4695 / CBS 11777 / NBRC 106824 / NRRL Y48691)</name>
    <name type="common">Fission yeast</name>
    <dbReference type="NCBI Taxonomy" id="653667"/>
    <lineage>
        <taxon>Eukaryota</taxon>
        <taxon>Fungi</taxon>
        <taxon>Dikarya</taxon>
        <taxon>Ascomycota</taxon>
        <taxon>Taphrinomycotina</taxon>
        <taxon>Schizosaccharomycetes</taxon>
        <taxon>Schizosaccharomycetales</taxon>
        <taxon>Schizosaccharomycetaceae</taxon>
        <taxon>Schizosaccharomyces</taxon>
    </lineage>
</organism>
<protein>
    <submittedName>
        <fullName evidence="4">AFG1 family ATPase</fullName>
    </submittedName>
</protein>
<dbReference type="NCBIfam" id="NF040713">
    <property type="entry name" value="ZapE"/>
    <property type="match status" value="1"/>
</dbReference>
<dbReference type="InterPro" id="IPR027417">
    <property type="entry name" value="P-loop_NTPase"/>
</dbReference>
<dbReference type="STRING" id="653667.S9VRK5"/>
<dbReference type="OMA" id="ARRFINM"/>
<dbReference type="Gene3D" id="3.40.50.300">
    <property type="entry name" value="P-loop containing nucleotide triphosphate hydrolases"/>
    <property type="match status" value="1"/>
</dbReference>
<evidence type="ECO:0000313" key="4">
    <source>
        <dbReference type="EMBL" id="EPY50568.1"/>
    </source>
</evidence>
<dbReference type="PANTHER" id="PTHR12169:SF6">
    <property type="entry name" value="AFG1-LIKE ATPASE"/>
    <property type="match status" value="1"/>
</dbReference>
<dbReference type="OrthoDB" id="548867at2759"/>
<keyword evidence="5" id="KW-1185">Reference proteome</keyword>
<evidence type="ECO:0000256" key="2">
    <source>
        <dbReference type="ARBA" id="ARBA00022741"/>
    </source>
</evidence>
<gene>
    <name evidence="4" type="ORF">SPOG_01321</name>
</gene>
<dbReference type="AlphaFoldDB" id="S9VRK5"/>
<dbReference type="GO" id="GO:0005743">
    <property type="term" value="C:mitochondrial inner membrane"/>
    <property type="evidence" value="ECO:0007669"/>
    <property type="project" value="EnsemblFungi"/>
</dbReference>
<dbReference type="RefSeq" id="XP_013025048.1">
    <property type="nucleotide sequence ID" value="XM_013169594.1"/>
</dbReference>
<proteinExistence type="inferred from homology"/>
<dbReference type="GeneID" id="25035650"/>
<dbReference type="eggNOG" id="KOG2383">
    <property type="taxonomic scope" value="Eukaryota"/>
</dbReference>
<reference evidence="4 5" key="1">
    <citation type="journal article" date="2011" name="Science">
        <title>Comparative functional genomics of the fission yeasts.</title>
        <authorList>
            <person name="Rhind N."/>
            <person name="Chen Z."/>
            <person name="Yassour M."/>
            <person name="Thompson D.A."/>
            <person name="Haas B.J."/>
            <person name="Habib N."/>
            <person name="Wapinski I."/>
            <person name="Roy S."/>
            <person name="Lin M.F."/>
            <person name="Heiman D.I."/>
            <person name="Young S.K."/>
            <person name="Furuya K."/>
            <person name="Guo Y."/>
            <person name="Pidoux A."/>
            <person name="Chen H.M."/>
            <person name="Robbertse B."/>
            <person name="Goldberg J.M."/>
            <person name="Aoki K."/>
            <person name="Bayne E.H."/>
            <person name="Berlin A.M."/>
            <person name="Desjardins C.A."/>
            <person name="Dobbs E."/>
            <person name="Dukaj L."/>
            <person name="Fan L."/>
            <person name="FitzGerald M.G."/>
            <person name="French C."/>
            <person name="Gujja S."/>
            <person name="Hansen K."/>
            <person name="Keifenheim D."/>
            <person name="Levin J.Z."/>
            <person name="Mosher R.A."/>
            <person name="Mueller C.A."/>
            <person name="Pfiffner J."/>
            <person name="Priest M."/>
            <person name="Russ C."/>
            <person name="Smialowska A."/>
            <person name="Swoboda P."/>
            <person name="Sykes S.M."/>
            <person name="Vaughn M."/>
            <person name="Vengrova S."/>
            <person name="Yoder R."/>
            <person name="Zeng Q."/>
            <person name="Allshire R."/>
            <person name="Baulcombe D."/>
            <person name="Birren B.W."/>
            <person name="Brown W."/>
            <person name="Ekwall K."/>
            <person name="Kellis M."/>
            <person name="Leatherwood J."/>
            <person name="Levin H."/>
            <person name="Margalit H."/>
            <person name="Martienssen R."/>
            <person name="Nieduszynski C.A."/>
            <person name="Spatafora J.W."/>
            <person name="Friedman N."/>
            <person name="Dalgaard J.Z."/>
            <person name="Baumann P."/>
            <person name="Niki H."/>
            <person name="Regev A."/>
            <person name="Nusbaum C."/>
        </authorList>
    </citation>
    <scope>NUCLEOTIDE SEQUENCE [LARGE SCALE GENOMIC DNA]</scope>
    <source>
        <strain evidence="5">OY26 / ATCC MYA-4695 / CBS 11777 / NBRC 106824 / NRRL Y48691</strain>
    </source>
</reference>
<keyword evidence="3" id="KW-0067">ATP-binding</keyword>
<evidence type="ECO:0000256" key="3">
    <source>
        <dbReference type="ARBA" id="ARBA00022840"/>
    </source>
</evidence>
<dbReference type="InterPro" id="IPR005654">
    <property type="entry name" value="ATPase_AFG1-like"/>
</dbReference>
<dbReference type="Pfam" id="PF03969">
    <property type="entry name" value="AFG1_ATPase"/>
    <property type="match status" value="1"/>
</dbReference>
<evidence type="ECO:0000256" key="1">
    <source>
        <dbReference type="ARBA" id="ARBA00010322"/>
    </source>
</evidence>
<dbReference type="SUPFAM" id="SSF52540">
    <property type="entry name" value="P-loop containing nucleoside triphosphate hydrolases"/>
    <property type="match status" value="1"/>
</dbReference>
<sequence length="465" mass="53231">MFIIRPSSLFEIQRGMSRSLPRQHTFVRQKSSKSPLEAYELKVKEGKWKPDPYQEKAIFAVNGLYQELQAYTQPPVPKESFHLHSRGEEKTSVLSKFRSTLGKYASRFMASSRPFAPQIPKGIYLYGDVGCGKTALMDLFYNHLPSNITRSKRIHFHAFMLHIHQSAHHLKQVKGYGFDVIDYLSAQLASKCTVLCFDELQVTDVAGALILRRLFECLQKYGVVIFITSNRAPNDLYKNGIQRESFLPCIHLLNESLNVICLDSPNDYRRLKSETEDIYLHPAQDPLVKKQLQQWFERYGNIRGDPTHEVQLEVFGRTILVPKVSGDAAWFTFKELCGEPKSAADYISLANRFRAFIISDIPQLSIEAKDLVRRFINFIDAAYDSRAKVILSADVPVDLIYPTPEGYKPLQSSEISKKYTESGEHSKIASESNYHGNFAGVEEVFAFSRCLSRLAEMRKSDWFQN</sequence>
<dbReference type="Proteomes" id="UP000015464">
    <property type="component" value="Unassembled WGS sequence"/>
</dbReference>
<dbReference type="EMBL" id="KE546993">
    <property type="protein sequence ID" value="EPY50568.1"/>
    <property type="molecule type" value="Genomic_DNA"/>
</dbReference>
<dbReference type="HOGENOM" id="CLU_008681_1_1_1"/>
<keyword evidence="2" id="KW-0547">Nucleotide-binding</keyword>
<accession>S9VRK5</accession>
<dbReference type="GO" id="GO:0034599">
    <property type="term" value="P:cellular response to oxidative stress"/>
    <property type="evidence" value="ECO:0007669"/>
    <property type="project" value="EnsemblFungi"/>
</dbReference>
<dbReference type="GO" id="GO:0141164">
    <property type="term" value="P:mitochondrial protein quality control"/>
    <property type="evidence" value="ECO:0007669"/>
    <property type="project" value="EnsemblFungi"/>
</dbReference>
<name>S9VRK5_SCHCR</name>
<evidence type="ECO:0000313" key="5">
    <source>
        <dbReference type="Proteomes" id="UP000015464"/>
    </source>
</evidence>
<dbReference type="GO" id="GO:0016887">
    <property type="term" value="F:ATP hydrolysis activity"/>
    <property type="evidence" value="ECO:0007669"/>
    <property type="project" value="InterPro"/>
</dbReference>
<dbReference type="PANTHER" id="PTHR12169">
    <property type="entry name" value="ATPASE N2B"/>
    <property type="match status" value="1"/>
</dbReference>
<dbReference type="GO" id="GO:0005524">
    <property type="term" value="F:ATP binding"/>
    <property type="evidence" value="ECO:0007669"/>
    <property type="project" value="UniProtKB-KW"/>
</dbReference>